<protein>
    <submittedName>
        <fullName evidence="5">Glycosyltransferase</fullName>
    </submittedName>
</protein>
<dbReference type="InterPro" id="IPR029044">
    <property type="entry name" value="Nucleotide-diphossugar_trans"/>
</dbReference>
<keyword evidence="2" id="KW-0328">Glycosyltransferase</keyword>
<dbReference type="PANTHER" id="PTHR43179:SF12">
    <property type="entry name" value="GALACTOFURANOSYLTRANSFERASE GLFT2"/>
    <property type="match status" value="1"/>
</dbReference>
<evidence type="ECO:0000256" key="3">
    <source>
        <dbReference type="ARBA" id="ARBA00022679"/>
    </source>
</evidence>
<keyword evidence="3 5" id="KW-0808">Transferase</keyword>
<dbReference type="PANTHER" id="PTHR43179">
    <property type="entry name" value="RHAMNOSYLTRANSFERASE WBBL"/>
    <property type="match status" value="1"/>
</dbReference>
<dbReference type="Proteomes" id="UP000596329">
    <property type="component" value="Chromosome"/>
</dbReference>
<dbReference type="InterPro" id="IPR001173">
    <property type="entry name" value="Glyco_trans_2-like"/>
</dbReference>
<name>A0A7U2NEQ0_FLAPS</name>
<dbReference type="Gene3D" id="3.90.550.10">
    <property type="entry name" value="Spore Coat Polysaccharide Biosynthesis Protein SpsA, Chain A"/>
    <property type="match status" value="1"/>
</dbReference>
<evidence type="ECO:0000256" key="2">
    <source>
        <dbReference type="ARBA" id="ARBA00022676"/>
    </source>
</evidence>
<organism evidence="5 6">
    <name type="scientific">Flavobacterium psychrophilum</name>
    <dbReference type="NCBI Taxonomy" id="96345"/>
    <lineage>
        <taxon>Bacteria</taxon>
        <taxon>Pseudomonadati</taxon>
        <taxon>Bacteroidota</taxon>
        <taxon>Flavobacteriia</taxon>
        <taxon>Flavobacteriales</taxon>
        <taxon>Flavobacteriaceae</taxon>
        <taxon>Flavobacterium</taxon>
    </lineage>
</organism>
<feature type="domain" description="Glycosyltransferase 2-like" evidence="4">
    <location>
        <begin position="5"/>
        <end position="132"/>
    </location>
</feature>
<proteinExistence type="inferred from homology"/>
<dbReference type="SUPFAM" id="SSF53448">
    <property type="entry name" value="Nucleotide-diphospho-sugar transferases"/>
    <property type="match status" value="1"/>
</dbReference>
<sequence>MIIFSVLITTKNRLEDLKITLQKIAHLIERSDVTCVVYDDGSADGTSVYLKNNYPNIQLHTNIKSKGYIYNRNYLLNNCEGKYAISLDDDSNILTENCLEIIENHFNSNKNCAVIACRIFWGKEEPFTFDAKELVEGVNGFVGCGHVWNLKAWKDIPNYPEWFEFYGEENFASFQLLKKGWAIHYVPQILVHHRVDVIARKNNNDYQIRRRRSLRAGWYNYFIFYPISKIPRNMASSVWQQLKNHTFKGNLKATVAMVQATFDLFLHSAVIFKTSNRLTKKEYSAYCNLPEAKIYWNPTHEK</sequence>
<dbReference type="AlphaFoldDB" id="A0A7U2NEQ0"/>
<accession>A0A7U2NEQ0</accession>
<evidence type="ECO:0000313" key="6">
    <source>
        <dbReference type="Proteomes" id="UP000596329"/>
    </source>
</evidence>
<dbReference type="EMBL" id="CP059075">
    <property type="protein sequence ID" value="QRE03805.1"/>
    <property type="molecule type" value="Genomic_DNA"/>
</dbReference>
<dbReference type="GO" id="GO:0016757">
    <property type="term" value="F:glycosyltransferase activity"/>
    <property type="evidence" value="ECO:0007669"/>
    <property type="project" value="UniProtKB-KW"/>
</dbReference>
<evidence type="ECO:0000259" key="4">
    <source>
        <dbReference type="Pfam" id="PF00535"/>
    </source>
</evidence>
<dbReference type="RefSeq" id="WP_203095949.1">
    <property type="nucleotide sequence ID" value="NZ_CP059075.1"/>
</dbReference>
<reference evidence="5 6" key="1">
    <citation type="submission" date="2020-07" db="EMBL/GenBank/DDBJ databases">
        <title>Genomic characterization of Flavobacterium psychrophilum strains.</title>
        <authorList>
            <person name="Castillo D."/>
            <person name="Jorgensen J."/>
            <person name="Middelboe M."/>
        </authorList>
    </citation>
    <scope>NUCLEOTIDE SEQUENCE [LARGE SCALE GENOMIC DNA]</scope>
    <source>
        <strain evidence="5 6">FPS-R7</strain>
    </source>
</reference>
<evidence type="ECO:0000313" key="5">
    <source>
        <dbReference type="EMBL" id="QRE03805.1"/>
    </source>
</evidence>
<dbReference type="Pfam" id="PF00535">
    <property type="entry name" value="Glycos_transf_2"/>
    <property type="match status" value="1"/>
</dbReference>
<gene>
    <name evidence="5" type="ORF">H0H26_13150</name>
</gene>
<evidence type="ECO:0000256" key="1">
    <source>
        <dbReference type="ARBA" id="ARBA00006739"/>
    </source>
</evidence>
<comment type="similarity">
    <text evidence="1">Belongs to the glycosyltransferase 2 family.</text>
</comment>